<evidence type="ECO:0000313" key="4">
    <source>
        <dbReference type="EMBL" id="GAX59428.1"/>
    </source>
</evidence>
<feature type="domain" description="3-hydroxyacyl-CoA dehydrogenase NAD binding" evidence="3">
    <location>
        <begin position="96"/>
        <end position="269"/>
    </location>
</feature>
<dbReference type="Gene3D" id="3.40.50.720">
    <property type="entry name" value="NAD(P)-binding Rossmann-like Domain"/>
    <property type="match status" value="1"/>
</dbReference>
<dbReference type="InterPro" id="IPR036291">
    <property type="entry name" value="NAD(P)-bd_dom_sf"/>
</dbReference>
<evidence type="ECO:0000259" key="2">
    <source>
        <dbReference type="Pfam" id="PF00725"/>
    </source>
</evidence>
<dbReference type="RefSeq" id="WP_096892554.1">
    <property type="nucleotide sequence ID" value="NZ_BAOS01000003.1"/>
</dbReference>
<name>A0A286TU74_9BACT</name>
<dbReference type="InterPro" id="IPR006176">
    <property type="entry name" value="3-OHacyl-CoA_DH_NAD-bd"/>
</dbReference>
<dbReference type="Pfam" id="PF00725">
    <property type="entry name" value="3HCDH"/>
    <property type="match status" value="1"/>
</dbReference>
<organism evidence="4 5">
    <name type="scientific">Candidatus Scalindua japonica</name>
    <dbReference type="NCBI Taxonomy" id="1284222"/>
    <lineage>
        <taxon>Bacteria</taxon>
        <taxon>Pseudomonadati</taxon>
        <taxon>Planctomycetota</taxon>
        <taxon>Candidatus Brocadiia</taxon>
        <taxon>Candidatus Brocadiales</taxon>
        <taxon>Candidatus Scalinduaceae</taxon>
        <taxon>Candidatus Scalindua</taxon>
    </lineage>
</organism>
<dbReference type="Pfam" id="PF02737">
    <property type="entry name" value="3HCDH_N"/>
    <property type="match status" value="1"/>
</dbReference>
<dbReference type="InterPro" id="IPR013328">
    <property type="entry name" value="6PGD_dom2"/>
</dbReference>
<dbReference type="InterPro" id="IPR006108">
    <property type="entry name" value="3HC_DH_C"/>
</dbReference>
<dbReference type="GO" id="GO:0070403">
    <property type="term" value="F:NAD+ binding"/>
    <property type="evidence" value="ECO:0007669"/>
    <property type="project" value="InterPro"/>
</dbReference>
<dbReference type="GO" id="GO:0008691">
    <property type="term" value="F:3-hydroxybutyryl-CoA dehydrogenase activity"/>
    <property type="evidence" value="ECO:0007669"/>
    <property type="project" value="TreeGrafter"/>
</dbReference>
<dbReference type="SUPFAM" id="SSF51735">
    <property type="entry name" value="NAD(P)-binding Rossmann-fold domains"/>
    <property type="match status" value="1"/>
</dbReference>
<dbReference type="SUPFAM" id="SSF48179">
    <property type="entry name" value="6-phosphogluconate dehydrogenase C-terminal domain-like"/>
    <property type="match status" value="1"/>
</dbReference>
<keyword evidence="5" id="KW-1185">Reference proteome</keyword>
<dbReference type="GO" id="GO:0006635">
    <property type="term" value="P:fatty acid beta-oxidation"/>
    <property type="evidence" value="ECO:0007669"/>
    <property type="project" value="TreeGrafter"/>
</dbReference>
<dbReference type="PANTHER" id="PTHR48075:SF5">
    <property type="entry name" value="3-HYDROXYBUTYRYL-COA DEHYDROGENASE"/>
    <property type="match status" value="1"/>
</dbReference>
<dbReference type="AlphaFoldDB" id="A0A286TU74"/>
<dbReference type="FunFam" id="3.40.50.720:FF:000009">
    <property type="entry name" value="Fatty oxidation complex, alpha subunit"/>
    <property type="match status" value="1"/>
</dbReference>
<feature type="domain" description="3-hydroxyacyl-CoA dehydrogenase C-terminal" evidence="2">
    <location>
        <begin position="272"/>
        <end position="368"/>
    </location>
</feature>
<dbReference type="Proteomes" id="UP000218542">
    <property type="component" value="Unassembled WGS sequence"/>
</dbReference>
<reference evidence="5" key="1">
    <citation type="journal article" date="2017" name="Environ. Microbiol. Rep.">
        <title>Genetic Diversity of Marine Anaerobic Ammonium-Oxidizing Bacteria as Revealed by Genomic and Proteomic Analyses of 'Candidatus Scalindua japonica'.</title>
        <authorList>
            <person name="Oshiki M."/>
            <person name="Mizuto K."/>
            <person name="Kimura Z."/>
            <person name="Kindaichi T."/>
            <person name="Satoh H."/>
            <person name="Okabe S."/>
        </authorList>
    </citation>
    <scope>NUCLEOTIDE SEQUENCE [LARGE SCALE GENOMIC DNA]</scope>
    <source>
        <strain evidence="5">husup-a2</strain>
    </source>
</reference>
<dbReference type="PANTHER" id="PTHR48075">
    <property type="entry name" value="3-HYDROXYACYL-COA DEHYDROGENASE FAMILY PROTEIN"/>
    <property type="match status" value="1"/>
</dbReference>
<evidence type="ECO:0000256" key="1">
    <source>
        <dbReference type="ARBA" id="ARBA00023002"/>
    </source>
</evidence>
<gene>
    <name evidence="4" type="ORF">SCALIN_C03_0085</name>
</gene>
<evidence type="ECO:0000259" key="3">
    <source>
        <dbReference type="Pfam" id="PF02737"/>
    </source>
</evidence>
<accession>A0A286TU74</accession>
<proteinExistence type="predicted"/>
<comment type="caution">
    <text evidence="4">The sequence shown here is derived from an EMBL/GenBank/DDBJ whole genome shotgun (WGS) entry which is preliminary data.</text>
</comment>
<dbReference type="OrthoDB" id="9771883at2"/>
<keyword evidence="1" id="KW-0560">Oxidoreductase</keyword>
<sequence>MVYECEDCHKQWYYNVKKCIFCQGDVTELAPAKSTVRGFTKIEIPSPGHTRVPYCDLLLEDEYGNFEIRKSFADHELGDILAAEPKEAKKVAKERTVGIVGAGTMGGGIAQICAQTGYHVLMIDRHIETSKKALVKIDKALSKTTKDEVKHEIMGRIKATANLFEMEHSDLVIEVLTEDMELKKEVFRELDNECSKDTIFATNTSSLSVTGLSEVLEDPGRLVGLHFFNPVPRMKLVEIIKSKNTSDEAVEYAKEVAFELDKTPVITGDAPGFIVNRLLLVFLNEAMDKFADGTSTAEDIDKAVTLGLNHPMGPLALSDLIGLDVCKAILDVLYKGYKDHKYKPCKTLCEMVEKGNLGRKTGVGFYKY</sequence>
<dbReference type="EMBL" id="BAOS01000003">
    <property type="protein sequence ID" value="GAX59428.1"/>
    <property type="molecule type" value="Genomic_DNA"/>
</dbReference>
<dbReference type="InterPro" id="IPR008927">
    <property type="entry name" value="6-PGluconate_DH-like_C_sf"/>
</dbReference>
<protein>
    <submittedName>
        <fullName evidence="4">3-hydroxyacyl-CoA dehydrogenase</fullName>
    </submittedName>
</protein>
<evidence type="ECO:0000313" key="5">
    <source>
        <dbReference type="Proteomes" id="UP000218542"/>
    </source>
</evidence>
<dbReference type="Gene3D" id="1.10.1040.10">
    <property type="entry name" value="N-(1-d-carboxylethyl)-l-norvaline Dehydrogenase, domain 2"/>
    <property type="match status" value="1"/>
</dbReference>